<gene>
    <name evidence="1" type="ORF">ISS97_04255</name>
</gene>
<evidence type="ECO:0000313" key="2">
    <source>
        <dbReference type="Proteomes" id="UP001620408"/>
    </source>
</evidence>
<protein>
    <submittedName>
        <fullName evidence="1">AlkZ family DNA glycosylase</fullName>
    </submittedName>
</protein>
<dbReference type="PANTHER" id="PTHR38479:SF2">
    <property type="entry name" value="WINGED HELIX DNA-BINDING DOMAIN-CONTAINING PROTEIN"/>
    <property type="match status" value="1"/>
</dbReference>
<reference evidence="1 2" key="1">
    <citation type="submission" date="2020-10" db="EMBL/GenBank/DDBJ databases">
        <title>Phylogeny of dyella-like bacteria.</title>
        <authorList>
            <person name="Fu J."/>
        </authorList>
    </citation>
    <scope>NUCLEOTIDE SEQUENCE [LARGE SCALE GENOMIC DNA]</scope>
    <source>
        <strain evidence="1 2">BB4</strain>
    </source>
</reference>
<evidence type="ECO:0000313" key="1">
    <source>
        <dbReference type="EMBL" id="MFK2916469.1"/>
    </source>
</evidence>
<organism evidence="1 2">
    <name type="scientific">Dyella koreensis</name>
    <dbReference type="NCBI Taxonomy" id="311235"/>
    <lineage>
        <taxon>Bacteria</taxon>
        <taxon>Pseudomonadati</taxon>
        <taxon>Pseudomonadota</taxon>
        <taxon>Gammaproteobacteria</taxon>
        <taxon>Lysobacterales</taxon>
        <taxon>Rhodanobacteraceae</taxon>
        <taxon>Dyella</taxon>
    </lineage>
</organism>
<dbReference type="Pfam" id="PF06224">
    <property type="entry name" value="AlkZ-like"/>
    <property type="match status" value="1"/>
</dbReference>
<dbReference type="PANTHER" id="PTHR38479">
    <property type="entry name" value="LMO0824 PROTEIN"/>
    <property type="match status" value="1"/>
</dbReference>
<comment type="caution">
    <text evidence="1">The sequence shown here is derived from an EMBL/GenBank/DDBJ whole genome shotgun (WGS) entry which is preliminary data.</text>
</comment>
<sequence length="374" mass="40774">MRLSESAPSLLDRRALNRATLARQLLLRRDERSALQAIEHLAGLQAQAPNPPYIGLWTRLRDFRFDALTGHICERQVVRCAAMRSTLHLLSAADLLAFRPLLQPVHARGVQAAYGRQLAGVDLASLASAGRNLLDAQPLTSAELGRRLAERWPDHDPQALAQAVRAQVALIHIPPAGTWDSHRPAALATAAHWLGSPGIEAATPEVLIRRYLAAFGPASAKDVSVWSGLTGLAGTLKQMPDLITFSDEDGAVLFDLSEAPRPGPDVPAPPRLLPEYDNLLLAHADRRRMIADAHRAKVYTNNGIIRACVLIDGFVAGIWKLFSTDAVAQVRIELFHDDVRKKDRLDLETEAMSLLMAASPSAKTREVVFGTLSS</sequence>
<name>A0ABW8K0N5_9GAMM</name>
<keyword evidence="2" id="KW-1185">Reference proteome</keyword>
<dbReference type="EMBL" id="JADIKD010000007">
    <property type="protein sequence ID" value="MFK2916469.1"/>
    <property type="molecule type" value="Genomic_DNA"/>
</dbReference>
<dbReference type="InterPro" id="IPR009351">
    <property type="entry name" value="AlkZ-like"/>
</dbReference>
<proteinExistence type="predicted"/>
<accession>A0ABW8K0N5</accession>
<dbReference type="Proteomes" id="UP001620408">
    <property type="component" value="Unassembled WGS sequence"/>
</dbReference>